<proteinExistence type="inferred from homology"/>
<dbReference type="GO" id="GO:0019441">
    <property type="term" value="P:L-tryptophan catabolic process to kynurenine"/>
    <property type="evidence" value="ECO:0007669"/>
    <property type="project" value="TreeGrafter"/>
</dbReference>
<comment type="pathway">
    <text evidence="4 6">Amino-acid degradation; L-kynurenine degradation; L-alanine and anthranilate from L-kynurenine: step 1/1.</text>
</comment>
<evidence type="ECO:0000256" key="4">
    <source>
        <dbReference type="HAMAP-Rule" id="MF_01970"/>
    </source>
</evidence>
<dbReference type="PANTHER" id="PTHR14084:SF0">
    <property type="entry name" value="KYNURENINASE"/>
    <property type="match status" value="1"/>
</dbReference>
<dbReference type="AlphaFoldDB" id="A0A5B2ZDK1"/>
<dbReference type="NCBIfam" id="TIGR01814">
    <property type="entry name" value="kynureninase"/>
    <property type="match status" value="1"/>
</dbReference>
<dbReference type="InterPro" id="IPR010111">
    <property type="entry name" value="Kynureninase"/>
</dbReference>
<dbReference type="GO" id="GO:0043420">
    <property type="term" value="P:anthranilate metabolic process"/>
    <property type="evidence" value="ECO:0007669"/>
    <property type="project" value="TreeGrafter"/>
</dbReference>
<dbReference type="InterPro" id="IPR015424">
    <property type="entry name" value="PyrdxlP-dep_Trfase"/>
</dbReference>
<comment type="similarity">
    <text evidence="4 6">Belongs to the kynureninase family.</text>
</comment>
<comment type="catalytic activity">
    <reaction evidence="4 6">
        <text>L-kynurenine + H2O = anthranilate + L-alanine + H(+)</text>
        <dbReference type="Rhea" id="RHEA:16813"/>
        <dbReference type="ChEBI" id="CHEBI:15377"/>
        <dbReference type="ChEBI" id="CHEBI:15378"/>
        <dbReference type="ChEBI" id="CHEBI:16567"/>
        <dbReference type="ChEBI" id="CHEBI:57959"/>
        <dbReference type="ChEBI" id="CHEBI:57972"/>
        <dbReference type="EC" id="3.7.1.3"/>
    </reaction>
</comment>
<name>A0A5B2ZDK1_9GAMM</name>
<dbReference type="SUPFAM" id="SSF53383">
    <property type="entry name" value="PLP-dependent transferases"/>
    <property type="match status" value="1"/>
</dbReference>
<dbReference type="PIRSF" id="PIRSF038800">
    <property type="entry name" value="KYNU"/>
    <property type="match status" value="1"/>
</dbReference>
<dbReference type="GO" id="GO:0030429">
    <property type="term" value="F:kynureninase activity"/>
    <property type="evidence" value="ECO:0007669"/>
    <property type="project" value="UniProtKB-UniRule"/>
</dbReference>
<sequence length="428" mass="47199">MNGDWLQADPAALDAADPLSALRQEFLVPPHGDGEQAYFCGNSLGLQPRGVREALLQELDDWARLAVEAHFRGRHPWMPYHAEVRDGLAAIAGAGPGEVVAMNTLTVNLHLLMVSFYRPTPERPAILIEAGAFPSDRHAVTSQLRFHGYDPERDLIELEPDEPGGIISMASLERCLAEHGRRIALVLWPGVQYRTGQAFDLKEVVRLAHAQGCLVGFDLAHGAGNLPLALHDSGADFAAWCSYKYLNSGPGAVAGAFVHARHARSERPRFAGWWGHDQATRFRMGPEFVPTPGAEGWQLSNPPILALAPLRVSLEIFQKVGMPALRERSRRLTGYLEAQVRARLDRVLEILTPADPARRGCQLSIRVRGGRGRSRELFEHLMARGVIGDWREPDVIRISPVPLYNRFTDIARFVAEVEAWAGIGGTQA</sequence>
<comment type="pathway">
    <text evidence="4 6">Cofactor biosynthesis; NAD(+) biosynthesis; quinolinate from L-kynurenine: step 2/3.</text>
</comment>
<feature type="binding site" evidence="4">
    <location>
        <position position="221"/>
    </location>
    <ligand>
        <name>pyridoxal 5'-phosphate</name>
        <dbReference type="ChEBI" id="CHEBI:597326"/>
    </ligand>
</feature>
<dbReference type="GO" id="GO:0019805">
    <property type="term" value="P:quinolinate biosynthetic process"/>
    <property type="evidence" value="ECO:0007669"/>
    <property type="project" value="UniProtKB-UniRule"/>
</dbReference>
<dbReference type="FunFam" id="3.40.640.10:FF:000031">
    <property type="entry name" value="Kynureninase"/>
    <property type="match status" value="1"/>
</dbReference>
<dbReference type="InterPro" id="IPR015421">
    <property type="entry name" value="PyrdxlP-dep_Trfase_major"/>
</dbReference>
<dbReference type="PANTHER" id="PTHR14084">
    <property type="entry name" value="KYNURENINASE"/>
    <property type="match status" value="1"/>
</dbReference>
<dbReference type="UniPathway" id="UPA00253">
    <property type="reaction ID" value="UER00329"/>
</dbReference>
<evidence type="ECO:0000256" key="3">
    <source>
        <dbReference type="ARBA" id="ARBA00022898"/>
    </source>
</evidence>
<evidence type="ECO:0000256" key="5">
    <source>
        <dbReference type="NCBIfam" id="TIGR01814"/>
    </source>
</evidence>
<evidence type="ECO:0000256" key="6">
    <source>
        <dbReference type="PIRNR" id="PIRNR038800"/>
    </source>
</evidence>
<evidence type="ECO:0000313" key="8">
    <source>
        <dbReference type="Proteomes" id="UP000322165"/>
    </source>
</evidence>
<gene>
    <name evidence="4 7" type="primary">kynU</name>
    <name evidence="7" type="ORF">F0415_00935</name>
</gene>
<feature type="binding site" evidence="4">
    <location>
        <position position="106"/>
    </location>
    <ligand>
        <name>pyridoxal 5'-phosphate</name>
        <dbReference type="ChEBI" id="CHEBI:597326"/>
    </ligand>
</feature>
<dbReference type="EMBL" id="VUOD01000001">
    <property type="protein sequence ID" value="KAA2286099.1"/>
    <property type="molecule type" value="Genomic_DNA"/>
</dbReference>
<keyword evidence="3 4" id="KW-0663">Pyridoxal phosphate</keyword>
<comment type="cofactor">
    <cofactor evidence="4 6">
        <name>pyridoxal 5'-phosphate</name>
        <dbReference type="ChEBI" id="CHEBI:597326"/>
    </cofactor>
</comment>
<feature type="binding site" evidence="4">
    <location>
        <position position="301"/>
    </location>
    <ligand>
        <name>pyridoxal 5'-phosphate</name>
        <dbReference type="ChEBI" id="CHEBI:597326"/>
    </ligand>
</feature>
<comment type="caution">
    <text evidence="7">The sequence shown here is derived from an EMBL/GenBank/DDBJ whole genome shotgun (WGS) entry which is preliminary data.</text>
</comment>
<comment type="caution">
    <text evidence="4">Lacks conserved residue(s) required for the propagation of feature annotation.</text>
</comment>
<keyword evidence="1 4" id="KW-0662">Pyridine nucleotide biosynthesis</keyword>
<comment type="subunit">
    <text evidence="4 6">Homodimer.</text>
</comment>
<dbReference type="RefSeq" id="WP_149859318.1">
    <property type="nucleotide sequence ID" value="NZ_VUOD01000001.1"/>
</dbReference>
<feature type="modified residue" description="N6-(pyridoxal phosphate)lysine" evidence="4">
    <location>
        <position position="244"/>
    </location>
</feature>
<dbReference type="Pfam" id="PF22580">
    <property type="entry name" value="KYNU_C"/>
    <property type="match status" value="1"/>
</dbReference>
<dbReference type="HAMAP" id="MF_01970">
    <property type="entry name" value="Kynureninase"/>
    <property type="match status" value="1"/>
</dbReference>
<reference evidence="7 8" key="1">
    <citation type="submission" date="2019-09" db="EMBL/GenBank/DDBJ databases">
        <title>Arenimonas chukotkensis sp. nov., a bacterium isolated from Chukotka hot spring, Arctic region, Russia.</title>
        <authorList>
            <person name="Zayulina K.S."/>
            <person name="Prokofeva M.I."/>
            <person name="Elcheninov A.G."/>
            <person name="Novikov A."/>
            <person name="Kochetkova T.V."/>
            <person name="Kublanov I.V."/>
        </authorList>
    </citation>
    <scope>NUCLEOTIDE SEQUENCE [LARGE SCALE GENOMIC DNA]</scope>
    <source>
        <strain evidence="7 8">3729k</strain>
    </source>
</reference>
<dbReference type="GO" id="GO:0097053">
    <property type="term" value="P:L-kynurenine catabolic process"/>
    <property type="evidence" value="ECO:0007669"/>
    <property type="project" value="UniProtKB-UniRule"/>
</dbReference>
<comment type="catalytic activity">
    <reaction evidence="6">
        <text>3-hydroxy-L-kynurenine + H2O = 3-hydroxyanthranilate + L-alanine + H(+)</text>
        <dbReference type="Rhea" id="RHEA:25143"/>
        <dbReference type="ChEBI" id="CHEBI:15377"/>
        <dbReference type="ChEBI" id="CHEBI:15378"/>
        <dbReference type="ChEBI" id="CHEBI:36559"/>
        <dbReference type="ChEBI" id="CHEBI:57972"/>
        <dbReference type="ChEBI" id="CHEBI:58125"/>
        <dbReference type="EC" id="3.7.1.3"/>
    </reaction>
</comment>
<protein>
    <recommendedName>
        <fullName evidence="4 5">Kynureninase</fullName>
        <ecNumber evidence="4 5">3.7.1.3</ecNumber>
    </recommendedName>
    <alternativeName>
        <fullName evidence="4">L-kynurenine hydrolase</fullName>
    </alternativeName>
</protein>
<dbReference type="InterPro" id="IPR015422">
    <property type="entry name" value="PyrdxlP-dep_Trfase_small"/>
</dbReference>
<dbReference type="Proteomes" id="UP000322165">
    <property type="component" value="Unassembled WGS sequence"/>
</dbReference>
<dbReference type="GO" id="GO:0005737">
    <property type="term" value="C:cytoplasm"/>
    <property type="evidence" value="ECO:0007669"/>
    <property type="project" value="UniProtKB-UniRule"/>
</dbReference>
<dbReference type="EC" id="3.7.1.3" evidence="4 5"/>
<dbReference type="Gene3D" id="3.90.1150.10">
    <property type="entry name" value="Aspartate Aminotransferase, domain 1"/>
    <property type="match status" value="1"/>
</dbReference>
<dbReference type="GO" id="GO:0030170">
    <property type="term" value="F:pyridoxal phosphate binding"/>
    <property type="evidence" value="ECO:0007669"/>
    <property type="project" value="UniProtKB-UniRule"/>
</dbReference>
<evidence type="ECO:0000256" key="1">
    <source>
        <dbReference type="ARBA" id="ARBA00022642"/>
    </source>
</evidence>
<feature type="binding site" evidence="4">
    <location>
        <position position="105"/>
    </location>
    <ligand>
        <name>pyridoxal 5'-phosphate</name>
        <dbReference type="ChEBI" id="CHEBI:597326"/>
    </ligand>
</feature>
<reference evidence="7 8" key="2">
    <citation type="submission" date="2019-09" db="EMBL/GenBank/DDBJ databases">
        <authorList>
            <person name="Mazur A."/>
        </authorList>
    </citation>
    <scope>NUCLEOTIDE SEQUENCE [LARGE SCALE GENOMIC DNA]</scope>
    <source>
        <strain evidence="7 8">3729k</strain>
    </source>
</reference>
<dbReference type="UniPathway" id="UPA00334">
    <property type="reaction ID" value="UER00455"/>
</dbReference>
<accession>A0A5B2ZDK1</accession>
<keyword evidence="2 4" id="KW-0378">Hydrolase</keyword>
<feature type="binding site" evidence="4">
    <location>
        <position position="273"/>
    </location>
    <ligand>
        <name>pyridoxal 5'-phosphate</name>
        <dbReference type="ChEBI" id="CHEBI:597326"/>
    </ligand>
</feature>
<feature type="binding site" evidence="4">
    <location>
        <position position="218"/>
    </location>
    <ligand>
        <name>pyridoxal 5'-phosphate</name>
        <dbReference type="ChEBI" id="CHEBI:597326"/>
    </ligand>
</feature>
<evidence type="ECO:0000256" key="2">
    <source>
        <dbReference type="ARBA" id="ARBA00022801"/>
    </source>
</evidence>
<feature type="binding site" evidence="4">
    <location>
        <begin position="133"/>
        <end position="136"/>
    </location>
    <ligand>
        <name>pyridoxal 5'-phosphate</name>
        <dbReference type="ChEBI" id="CHEBI:597326"/>
    </ligand>
</feature>
<evidence type="ECO:0000313" key="7">
    <source>
        <dbReference type="EMBL" id="KAA2286099.1"/>
    </source>
</evidence>
<keyword evidence="8" id="KW-1185">Reference proteome</keyword>
<organism evidence="7 8">
    <name type="scientific">Arenimonas fontis</name>
    <dbReference type="NCBI Taxonomy" id="2608255"/>
    <lineage>
        <taxon>Bacteria</taxon>
        <taxon>Pseudomonadati</taxon>
        <taxon>Pseudomonadota</taxon>
        <taxon>Gammaproteobacteria</taxon>
        <taxon>Lysobacterales</taxon>
        <taxon>Lysobacteraceae</taxon>
        <taxon>Arenimonas</taxon>
    </lineage>
</organism>
<comment type="function">
    <text evidence="4 6">Catalyzes the cleavage of L-kynurenine (L-Kyn) and L-3-hydroxykynurenine (L-3OHKyn) into anthranilic acid (AA) and 3-hydroxyanthranilic acid (3-OHAA), respectively.</text>
</comment>
<dbReference type="GO" id="GO:0009435">
    <property type="term" value="P:NAD+ biosynthetic process"/>
    <property type="evidence" value="ECO:0007669"/>
    <property type="project" value="UniProtKB-UniRule"/>
</dbReference>
<dbReference type="Gene3D" id="3.40.640.10">
    <property type="entry name" value="Type I PLP-dependent aspartate aminotransferase-like (Major domain)"/>
    <property type="match status" value="1"/>
</dbReference>
<feature type="binding site" evidence="4">
    <location>
        <position position="243"/>
    </location>
    <ligand>
        <name>pyridoxal 5'-phosphate</name>
        <dbReference type="ChEBI" id="CHEBI:597326"/>
    </ligand>
</feature>